<dbReference type="OrthoDB" id="1792985at2"/>
<dbReference type="PANTHER" id="PTHR37533:SF2">
    <property type="entry name" value="FLAGELLAR HOOK-LENGTH CONTROL PROTEIN"/>
    <property type="match status" value="1"/>
</dbReference>
<comment type="caution">
    <text evidence="3">The sequence shown here is derived from an EMBL/GenBank/DDBJ whole genome shotgun (WGS) entry which is preliminary data.</text>
</comment>
<feature type="compositionally biased region" description="Low complexity" evidence="1">
    <location>
        <begin position="289"/>
        <end position="302"/>
    </location>
</feature>
<feature type="region of interest" description="Disordered" evidence="1">
    <location>
        <begin position="1"/>
        <end position="34"/>
    </location>
</feature>
<organism evidence="3 4">
    <name type="scientific">Luteimonas viscosa</name>
    <dbReference type="NCBI Taxonomy" id="1132694"/>
    <lineage>
        <taxon>Bacteria</taxon>
        <taxon>Pseudomonadati</taxon>
        <taxon>Pseudomonadota</taxon>
        <taxon>Gammaproteobacteria</taxon>
        <taxon>Lysobacterales</taxon>
        <taxon>Lysobacteraceae</taxon>
        <taxon>Luteimonas</taxon>
    </lineage>
</organism>
<feature type="region of interest" description="Disordered" evidence="1">
    <location>
        <begin position="279"/>
        <end position="312"/>
    </location>
</feature>
<feature type="compositionally biased region" description="Low complexity" evidence="1">
    <location>
        <begin position="1"/>
        <end position="21"/>
    </location>
</feature>
<dbReference type="Proteomes" id="UP000324973">
    <property type="component" value="Unassembled WGS sequence"/>
</dbReference>
<protein>
    <submittedName>
        <fullName evidence="3">Flagellar hook-length control protein FliK</fullName>
    </submittedName>
</protein>
<dbReference type="Gene3D" id="3.30.750.140">
    <property type="match status" value="1"/>
</dbReference>
<dbReference type="InterPro" id="IPR052563">
    <property type="entry name" value="FliK"/>
</dbReference>
<name>A0A5D4XU86_9GAMM</name>
<gene>
    <name evidence="3" type="ORF">FZO89_08595</name>
</gene>
<reference evidence="3 4" key="1">
    <citation type="submission" date="2019-08" db="EMBL/GenBank/DDBJ databases">
        <title>Luteimonas viscosus sp. nov., isolated from soil of a sunflower field.</title>
        <authorList>
            <person name="Jianli Z."/>
            <person name="Ying Z."/>
        </authorList>
    </citation>
    <scope>NUCLEOTIDE SEQUENCE [LARGE SCALE GENOMIC DNA]</scope>
    <source>
        <strain evidence="3 4">XBU10</strain>
    </source>
</reference>
<feature type="domain" description="Flagellar hook-length control protein-like C-terminal" evidence="2">
    <location>
        <begin position="206"/>
        <end position="286"/>
    </location>
</feature>
<keyword evidence="3" id="KW-0282">Flagellum</keyword>
<sequence>MLVANPPAGPAATPSGAADPAGSEEADEPSPGDLLALLDGHWFGARMPTPAANAAAAPAIAQAGGGPPGLPAGAAAALAIALAPAAPGGPADAAPPSAGAPTGSVAGTAAGAAGFPAVTAAADPGTATAAGGFVAALAVATAEAPAARETGAAAEAGIAIELPDTGLSGPAPLAATRSSPGPAPLPLPLPMPADPATGFDDGFGTRIAWMAEQRVGHAEIRLNPEHVGPIDVRVQLDGDQVRAEFHSAHAEVRQAIEASLPRLRELLGQHGLQLGQADVGQRQAGQEGGASRSGTAARAGGDALSGDDAPAPAQAHVRLRGLLDEYA</sequence>
<dbReference type="AlphaFoldDB" id="A0A5D4XU86"/>
<evidence type="ECO:0000313" key="4">
    <source>
        <dbReference type="Proteomes" id="UP000324973"/>
    </source>
</evidence>
<keyword evidence="3" id="KW-0966">Cell projection</keyword>
<accession>A0A5D4XU86</accession>
<dbReference type="PANTHER" id="PTHR37533">
    <property type="entry name" value="FLAGELLAR HOOK-LENGTH CONTROL PROTEIN"/>
    <property type="match status" value="1"/>
</dbReference>
<keyword evidence="4" id="KW-1185">Reference proteome</keyword>
<evidence type="ECO:0000256" key="1">
    <source>
        <dbReference type="SAM" id="MobiDB-lite"/>
    </source>
</evidence>
<dbReference type="CDD" id="cd17470">
    <property type="entry name" value="T3SS_Flik_C"/>
    <property type="match status" value="1"/>
</dbReference>
<dbReference type="InterPro" id="IPR021136">
    <property type="entry name" value="Flagellar_hook_control-like_C"/>
</dbReference>
<evidence type="ECO:0000259" key="2">
    <source>
        <dbReference type="Pfam" id="PF02120"/>
    </source>
</evidence>
<keyword evidence="3" id="KW-0969">Cilium</keyword>
<dbReference type="EMBL" id="VTFT01000001">
    <property type="protein sequence ID" value="TYT27553.1"/>
    <property type="molecule type" value="Genomic_DNA"/>
</dbReference>
<dbReference type="Pfam" id="PF02120">
    <property type="entry name" value="Flg_hook"/>
    <property type="match status" value="1"/>
</dbReference>
<evidence type="ECO:0000313" key="3">
    <source>
        <dbReference type="EMBL" id="TYT27553.1"/>
    </source>
</evidence>
<dbReference type="InterPro" id="IPR038610">
    <property type="entry name" value="FliK-like_C_sf"/>
</dbReference>
<proteinExistence type="predicted"/>